<dbReference type="HAMAP" id="MF_00009">
    <property type="entry name" value="Endoribonucl_YbeY"/>
    <property type="match status" value="1"/>
</dbReference>
<comment type="function">
    <text evidence="7">Single strand-specific metallo-endoribonuclease involved in late-stage 70S ribosome quality control and in maturation of the 3' terminus of the 16S rRNA.</text>
</comment>
<keyword evidence="3 7" id="KW-0479">Metal-binding</keyword>
<dbReference type="Pfam" id="PF02130">
    <property type="entry name" value="YbeY"/>
    <property type="match status" value="1"/>
</dbReference>
<dbReference type="GO" id="GO:0008270">
    <property type="term" value="F:zinc ion binding"/>
    <property type="evidence" value="ECO:0007669"/>
    <property type="project" value="UniProtKB-UniRule"/>
</dbReference>
<comment type="cofactor">
    <cofactor evidence="7">
        <name>Zn(2+)</name>
        <dbReference type="ChEBI" id="CHEBI:29105"/>
    </cofactor>
    <text evidence="7">Binds 1 zinc ion.</text>
</comment>
<evidence type="ECO:0000256" key="8">
    <source>
        <dbReference type="SAM" id="MobiDB-lite"/>
    </source>
</evidence>
<evidence type="ECO:0000313" key="10">
    <source>
        <dbReference type="Proteomes" id="UP001238334"/>
    </source>
</evidence>
<comment type="subcellular location">
    <subcellularLocation>
        <location evidence="7">Cytoplasm</location>
    </subcellularLocation>
</comment>
<dbReference type="Proteomes" id="UP001238334">
    <property type="component" value="Chromosome"/>
</dbReference>
<dbReference type="NCBIfam" id="TIGR00043">
    <property type="entry name" value="rRNA maturation RNase YbeY"/>
    <property type="match status" value="1"/>
</dbReference>
<accession>A0A9Y2L4V4</accession>
<dbReference type="EC" id="3.1.-.-" evidence="7"/>
<dbReference type="PANTHER" id="PTHR46986">
    <property type="entry name" value="ENDORIBONUCLEASE YBEY, CHLOROPLASTIC"/>
    <property type="match status" value="1"/>
</dbReference>
<keyword evidence="7" id="KW-0698">rRNA processing</keyword>
<dbReference type="PROSITE" id="PS01306">
    <property type="entry name" value="UPF0054"/>
    <property type="match status" value="1"/>
</dbReference>
<dbReference type="GO" id="GO:0006364">
    <property type="term" value="P:rRNA processing"/>
    <property type="evidence" value="ECO:0007669"/>
    <property type="project" value="UniProtKB-UniRule"/>
</dbReference>
<evidence type="ECO:0000313" key="9">
    <source>
        <dbReference type="EMBL" id="WIY27442.1"/>
    </source>
</evidence>
<feature type="binding site" evidence="7">
    <location>
        <position position="138"/>
    </location>
    <ligand>
        <name>Zn(2+)</name>
        <dbReference type="ChEBI" id="CHEBI:29105"/>
        <note>catalytic</note>
    </ligand>
</feature>
<name>A0A9Y2L4V4_9RHOB</name>
<feature type="binding site" evidence="7">
    <location>
        <position position="128"/>
    </location>
    <ligand>
        <name>Zn(2+)</name>
        <dbReference type="ChEBI" id="CHEBI:29105"/>
        <note>catalytic</note>
    </ligand>
</feature>
<keyword evidence="4 7" id="KW-0255">Endonuclease</keyword>
<dbReference type="GO" id="GO:0004222">
    <property type="term" value="F:metalloendopeptidase activity"/>
    <property type="evidence" value="ECO:0007669"/>
    <property type="project" value="InterPro"/>
</dbReference>
<evidence type="ECO:0000256" key="4">
    <source>
        <dbReference type="ARBA" id="ARBA00022759"/>
    </source>
</evidence>
<dbReference type="Gene3D" id="3.40.390.30">
    <property type="entry name" value="Metalloproteases ('zincins'), catalytic domain"/>
    <property type="match status" value="1"/>
</dbReference>
<dbReference type="GO" id="GO:0005737">
    <property type="term" value="C:cytoplasm"/>
    <property type="evidence" value="ECO:0007669"/>
    <property type="project" value="UniProtKB-SubCell"/>
</dbReference>
<keyword evidence="10" id="KW-1185">Reference proteome</keyword>
<evidence type="ECO:0000256" key="7">
    <source>
        <dbReference type="HAMAP-Rule" id="MF_00009"/>
    </source>
</evidence>
<gene>
    <name evidence="7 9" type="primary">ybeY</name>
    <name evidence="9" type="ORF">QPJ95_11315</name>
</gene>
<dbReference type="InterPro" id="IPR023091">
    <property type="entry name" value="MetalPrtase_cat_dom_sf_prd"/>
</dbReference>
<dbReference type="RefSeq" id="WP_270919444.1">
    <property type="nucleotide sequence ID" value="NZ_CP127247.1"/>
</dbReference>
<comment type="similarity">
    <text evidence="1 7">Belongs to the endoribonuclease YbeY family.</text>
</comment>
<feature type="region of interest" description="Disordered" evidence="8">
    <location>
        <begin position="163"/>
        <end position="182"/>
    </location>
</feature>
<dbReference type="PANTHER" id="PTHR46986:SF1">
    <property type="entry name" value="ENDORIBONUCLEASE YBEY, CHLOROPLASTIC"/>
    <property type="match status" value="1"/>
</dbReference>
<reference evidence="9 10" key="1">
    <citation type="submission" date="2023-06" db="EMBL/GenBank/DDBJ databases">
        <title>Parasedimentitalea psychrophila sp. nov., a psychrophilic bacterium isolated from deep-sea sediment.</title>
        <authorList>
            <person name="Li A."/>
        </authorList>
    </citation>
    <scope>NUCLEOTIDE SEQUENCE [LARGE SCALE GENOMIC DNA]</scope>
    <source>
        <strain evidence="9 10">QS115</strain>
    </source>
</reference>
<keyword evidence="2 7" id="KW-0540">Nuclease</keyword>
<evidence type="ECO:0000256" key="1">
    <source>
        <dbReference type="ARBA" id="ARBA00010875"/>
    </source>
</evidence>
<keyword evidence="7" id="KW-0963">Cytoplasm</keyword>
<dbReference type="KEGG" id="ppso:QPJ95_11315"/>
<dbReference type="GO" id="GO:0004521">
    <property type="term" value="F:RNA endonuclease activity"/>
    <property type="evidence" value="ECO:0007669"/>
    <property type="project" value="UniProtKB-UniRule"/>
</dbReference>
<keyword evidence="6 7" id="KW-0862">Zinc</keyword>
<proteinExistence type="inferred from homology"/>
<feature type="binding site" evidence="7">
    <location>
        <position position="132"/>
    </location>
    <ligand>
        <name>Zn(2+)</name>
        <dbReference type="ChEBI" id="CHEBI:29105"/>
        <note>catalytic</note>
    </ligand>
</feature>
<dbReference type="InterPro" id="IPR020549">
    <property type="entry name" value="YbeY_CS"/>
</dbReference>
<evidence type="ECO:0000256" key="6">
    <source>
        <dbReference type="ARBA" id="ARBA00022833"/>
    </source>
</evidence>
<protein>
    <recommendedName>
        <fullName evidence="7">Endoribonuclease YbeY</fullName>
        <ecNumber evidence="7">3.1.-.-</ecNumber>
    </recommendedName>
</protein>
<dbReference type="SUPFAM" id="SSF55486">
    <property type="entry name" value="Metalloproteases ('zincins'), catalytic domain"/>
    <property type="match status" value="1"/>
</dbReference>
<evidence type="ECO:0000256" key="3">
    <source>
        <dbReference type="ARBA" id="ARBA00022723"/>
    </source>
</evidence>
<dbReference type="AlphaFoldDB" id="A0A9Y2L4V4"/>
<organism evidence="9 10">
    <name type="scientific">Parasedimentitalea psychrophila</name>
    <dbReference type="NCBI Taxonomy" id="2997337"/>
    <lineage>
        <taxon>Bacteria</taxon>
        <taxon>Pseudomonadati</taxon>
        <taxon>Pseudomonadota</taxon>
        <taxon>Alphaproteobacteria</taxon>
        <taxon>Rhodobacterales</taxon>
        <taxon>Paracoccaceae</taxon>
        <taxon>Parasedimentitalea</taxon>
    </lineage>
</organism>
<evidence type="ECO:0000256" key="5">
    <source>
        <dbReference type="ARBA" id="ARBA00022801"/>
    </source>
</evidence>
<dbReference type="InterPro" id="IPR002036">
    <property type="entry name" value="YbeY"/>
</dbReference>
<dbReference type="EMBL" id="CP127247">
    <property type="protein sequence ID" value="WIY27442.1"/>
    <property type="molecule type" value="Genomic_DNA"/>
</dbReference>
<keyword evidence="7" id="KW-0690">Ribosome biogenesis</keyword>
<sequence length="182" mass="20091">MTLDITIDDTRWQQAQLDSLATQVITRTLQHFGLDPEACELSLLACNDQRITELNGEFRDKPGPTNVLSWPAEELAADLPGGVPQCPRPDFTGEIALGDIAISYDTCAREAVAAAKSMDDHVRHLILHGVLHLLGYDHMRDPDATLMETIEVEILDKMGVDNPYIENDGPQTGRNGLDKWAT</sequence>
<keyword evidence="5 7" id="KW-0378">Hydrolase</keyword>
<evidence type="ECO:0000256" key="2">
    <source>
        <dbReference type="ARBA" id="ARBA00022722"/>
    </source>
</evidence>